<proteinExistence type="predicted"/>
<dbReference type="Gene3D" id="3.60.10.10">
    <property type="entry name" value="Endonuclease/exonuclease/phosphatase"/>
    <property type="match status" value="1"/>
</dbReference>
<dbReference type="Proteomes" id="UP000189437">
    <property type="component" value="Unassembled WGS sequence"/>
</dbReference>
<keyword evidence="3" id="KW-1185">Reference proteome</keyword>
<reference evidence="2 3" key="1">
    <citation type="submission" date="2016-10" db="EMBL/GenBank/DDBJ databases">
        <title>Rodentibacter gen. nov. and new species.</title>
        <authorList>
            <person name="Christensen H."/>
        </authorList>
    </citation>
    <scope>NUCLEOTIDE SEQUENCE [LARGE SCALE GENOMIC DNA]</scope>
    <source>
        <strain evidence="2 3">Ac69</strain>
    </source>
</reference>
<name>A0A1V3I8L7_9PAST</name>
<dbReference type="Pfam" id="PF03372">
    <property type="entry name" value="Exo_endo_phos"/>
    <property type="match status" value="1"/>
</dbReference>
<sequence>MKKKQLFLMILFLLVGIVGVKTINQFHLFHPIQMILESQDKTAFKQIDGQCFTHPMPVPVLEKKPLRLLSWNIHKGEDNGWQKDLVSFAQDQDFVLLQEATAEQHLSSFSTALLVSAFAYQGRASGVKTFSHWIPQRYCGIAQPEPWIVIPKVASMMNFPLDNGEELIVLNAHLINFEWTPQAYQAQLEQIFSLIPSGKSAVILAGDFNAWNGERKQILNRFITQSGLKEVFFSPDKRRRFFHYPLDFVFVRGMNVTASSTENVTSSDHSPIWVELAFE</sequence>
<dbReference type="NCBIfam" id="NF003840">
    <property type="entry name" value="PRK05421.1-2"/>
    <property type="match status" value="1"/>
</dbReference>
<dbReference type="InterPro" id="IPR036691">
    <property type="entry name" value="Endo/exonu/phosph_ase_sf"/>
</dbReference>
<evidence type="ECO:0000313" key="2">
    <source>
        <dbReference type="EMBL" id="OOF36424.1"/>
    </source>
</evidence>
<dbReference type="InterPro" id="IPR051916">
    <property type="entry name" value="GPI-anchor_lipid_remodeler"/>
</dbReference>
<dbReference type="SUPFAM" id="SSF56219">
    <property type="entry name" value="DNase I-like"/>
    <property type="match status" value="1"/>
</dbReference>
<dbReference type="NCBIfam" id="NF003842">
    <property type="entry name" value="PRK05421.1-4"/>
    <property type="match status" value="1"/>
</dbReference>
<dbReference type="GO" id="GO:0006506">
    <property type="term" value="P:GPI anchor biosynthetic process"/>
    <property type="evidence" value="ECO:0007669"/>
    <property type="project" value="TreeGrafter"/>
</dbReference>
<gene>
    <name evidence="2" type="ORF">BKK48_06545</name>
</gene>
<protein>
    <recommendedName>
        <fullName evidence="1">Endonuclease/exonuclease/phosphatase domain-containing protein</fullName>
    </recommendedName>
</protein>
<accession>A0A1V3I8L7</accession>
<evidence type="ECO:0000313" key="3">
    <source>
        <dbReference type="Proteomes" id="UP000189437"/>
    </source>
</evidence>
<dbReference type="GO" id="GO:0016020">
    <property type="term" value="C:membrane"/>
    <property type="evidence" value="ECO:0007669"/>
    <property type="project" value="GOC"/>
</dbReference>
<dbReference type="PANTHER" id="PTHR14859:SF15">
    <property type="entry name" value="ENDONUCLEASE_EXONUCLEASE_PHOSPHATASE DOMAIN-CONTAINING PROTEIN"/>
    <property type="match status" value="1"/>
</dbReference>
<dbReference type="AlphaFoldDB" id="A0A1V3I8L7"/>
<organism evidence="2 3">
    <name type="scientific">Rodentibacter heidelbergensis</name>
    <dbReference type="NCBI Taxonomy" id="1908258"/>
    <lineage>
        <taxon>Bacteria</taxon>
        <taxon>Pseudomonadati</taxon>
        <taxon>Pseudomonadota</taxon>
        <taxon>Gammaproteobacteria</taxon>
        <taxon>Pasteurellales</taxon>
        <taxon>Pasteurellaceae</taxon>
        <taxon>Rodentibacter</taxon>
    </lineage>
</organism>
<dbReference type="PANTHER" id="PTHR14859">
    <property type="entry name" value="CALCOFLUOR WHITE HYPERSENSITIVE PROTEIN PRECURSOR"/>
    <property type="match status" value="1"/>
</dbReference>
<dbReference type="EMBL" id="MLHH01000012">
    <property type="protein sequence ID" value="OOF36424.1"/>
    <property type="molecule type" value="Genomic_DNA"/>
</dbReference>
<evidence type="ECO:0000259" key="1">
    <source>
        <dbReference type="Pfam" id="PF03372"/>
    </source>
</evidence>
<dbReference type="STRING" id="1908258.BKK48_06545"/>
<comment type="caution">
    <text evidence="2">The sequence shown here is derived from an EMBL/GenBank/DDBJ whole genome shotgun (WGS) entry which is preliminary data.</text>
</comment>
<dbReference type="GO" id="GO:0003824">
    <property type="term" value="F:catalytic activity"/>
    <property type="evidence" value="ECO:0007669"/>
    <property type="project" value="InterPro"/>
</dbReference>
<dbReference type="InterPro" id="IPR005135">
    <property type="entry name" value="Endo/exonuclease/phosphatase"/>
</dbReference>
<feature type="domain" description="Endonuclease/exonuclease/phosphatase" evidence="1">
    <location>
        <begin position="69"/>
        <end position="269"/>
    </location>
</feature>